<evidence type="ECO:0000256" key="1">
    <source>
        <dbReference type="ARBA" id="ARBA00022499"/>
    </source>
</evidence>
<dbReference type="InterPro" id="IPR030456">
    <property type="entry name" value="TF_fork_head_CS_2"/>
</dbReference>
<dbReference type="SUPFAM" id="SSF46785">
    <property type="entry name" value="Winged helix' DNA-binding domain"/>
    <property type="match status" value="1"/>
</dbReference>
<evidence type="ECO:0000259" key="9">
    <source>
        <dbReference type="PROSITE" id="PS50039"/>
    </source>
</evidence>
<feature type="region of interest" description="Disordered" evidence="8">
    <location>
        <begin position="263"/>
        <end position="336"/>
    </location>
</feature>
<keyword evidence="4 7" id="KW-0238">DNA-binding</keyword>
<sequence>MSFEDAFVEHSSRPWPSLTYGKIRLWILARLHQMSTKQHYELNLIECVMKLNIHKNEMEQCRLRCTALGALIRRISNIIINSLKASPSPLDMTSVSYTSCAATTGFSDTGIAPRSAPYPVALYPCSGRERIGEESCQPKSSTSPVLSPSHLYTSYSEPNGAGVFKTSSPLHFSSAYPMYTSRSETTDTGLSRDCARSYTPYPRTRSNNISRHLNSGSYVTSYSPPHCDNRSTSSIATTNLLHSSSTPLLSNCIDDPESHTLHHTTNDCNDEASHSNNETGMTMNVDPVDPTTANSSTSECENERKGIKRRLSESSEENTSIKIKNSPSISDLRQPSLCSDNKAMSLNTADPFNVDTKPTNHSGSIIVQPFGGNSKSMKLGAANVSNSSKVHINTSSSGGMSGSVKQERPPFSYVAMIRQAILESPSKRLTLQEIYSYVLGTFPYYKSKDGWKNSIRHNLSLNKCFIRVPREGGGEKKGSFWTFDPAFNDMFEGNNYRRRKRMKRPSREGVHVQSSGASFTPTFTPTFTRPYAHTYLNPSDFLTSDYRSVASTERNWPLAHMQGSSQLRHSGRSSLASYPSCQRMQAQTLHVGYMQSSQMDPSISTSTQSSIPLPAAYPAHSYVPPPAAFPGHYPTHCLRESACSTPQSRYHPY</sequence>
<evidence type="ECO:0000313" key="11">
    <source>
        <dbReference type="Proteomes" id="UP000807504"/>
    </source>
</evidence>
<protein>
    <recommendedName>
        <fullName evidence="6">Forkhead box protein L2</fullName>
    </recommendedName>
</protein>
<proteinExistence type="predicted"/>
<dbReference type="PANTHER" id="PTHR11829">
    <property type="entry name" value="FORKHEAD BOX PROTEIN"/>
    <property type="match status" value="1"/>
</dbReference>
<evidence type="ECO:0000256" key="2">
    <source>
        <dbReference type="ARBA" id="ARBA00022782"/>
    </source>
</evidence>
<name>A0A8T0FLX4_ARGBR</name>
<evidence type="ECO:0000313" key="10">
    <source>
        <dbReference type="EMBL" id="KAF8791385.1"/>
    </source>
</evidence>
<evidence type="ECO:0000256" key="4">
    <source>
        <dbReference type="ARBA" id="ARBA00023125"/>
    </source>
</evidence>
<comment type="subcellular location">
    <subcellularLocation>
        <location evidence="7">Nucleus</location>
    </subcellularLocation>
</comment>
<dbReference type="InterPro" id="IPR001766">
    <property type="entry name" value="Fork_head_dom"/>
</dbReference>
<keyword evidence="5 7" id="KW-0539">Nucleus</keyword>
<feature type="DNA-binding region" description="Fork-head" evidence="7">
    <location>
        <begin position="408"/>
        <end position="501"/>
    </location>
</feature>
<dbReference type="AlphaFoldDB" id="A0A8T0FLX4"/>
<dbReference type="PROSITE" id="PS00658">
    <property type="entry name" value="FORK_HEAD_2"/>
    <property type="match status" value="1"/>
</dbReference>
<dbReference type="GO" id="GO:0009653">
    <property type="term" value="P:anatomical structure morphogenesis"/>
    <property type="evidence" value="ECO:0007669"/>
    <property type="project" value="TreeGrafter"/>
</dbReference>
<dbReference type="InterPro" id="IPR050211">
    <property type="entry name" value="FOX_domain-containing"/>
</dbReference>
<evidence type="ECO:0000256" key="7">
    <source>
        <dbReference type="PROSITE-ProRule" id="PRU00089"/>
    </source>
</evidence>
<reference evidence="10" key="2">
    <citation type="submission" date="2020-06" db="EMBL/GenBank/DDBJ databases">
        <authorList>
            <person name="Sheffer M."/>
        </authorList>
    </citation>
    <scope>NUCLEOTIDE SEQUENCE</scope>
</reference>
<dbReference type="PRINTS" id="PR00053">
    <property type="entry name" value="FORKHEAD"/>
</dbReference>
<feature type="compositionally biased region" description="Polar residues" evidence="8">
    <location>
        <begin position="204"/>
        <end position="213"/>
    </location>
</feature>
<dbReference type="PANTHER" id="PTHR11829:SF411">
    <property type="entry name" value="FORKHEAD BOX PROTEIN L2"/>
    <property type="match status" value="1"/>
</dbReference>
<dbReference type="Proteomes" id="UP000807504">
    <property type="component" value="Unassembled WGS sequence"/>
</dbReference>
<accession>A0A8T0FLX4</accession>
<dbReference type="GO" id="GO:0000978">
    <property type="term" value="F:RNA polymerase II cis-regulatory region sequence-specific DNA binding"/>
    <property type="evidence" value="ECO:0007669"/>
    <property type="project" value="TreeGrafter"/>
</dbReference>
<keyword evidence="2" id="KW-0221">Differentiation</keyword>
<dbReference type="PROSITE" id="PS50039">
    <property type="entry name" value="FORK_HEAD_3"/>
    <property type="match status" value="1"/>
</dbReference>
<feature type="domain" description="Fork-head" evidence="9">
    <location>
        <begin position="408"/>
        <end position="501"/>
    </location>
</feature>
<dbReference type="Pfam" id="PF00250">
    <property type="entry name" value="Forkhead"/>
    <property type="match status" value="1"/>
</dbReference>
<keyword evidence="1" id="KW-1017">Isopeptide bond</keyword>
<evidence type="ECO:0000256" key="5">
    <source>
        <dbReference type="ARBA" id="ARBA00023242"/>
    </source>
</evidence>
<keyword evidence="3" id="KW-0832">Ubl conjugation</keyword>
<dbReference type="GO" id="GO:0000981">
    <property type="term" value="F:DNA-binding transcription factor activity, RNA polymerase II-specific"/>
    <property type="evidence" value="ECO:0007669"/>
    <property type="project" value="TreeGrafter"/>
</dbReference>
<dbReference type="PROSITE" id="PS00657">
    <property type="entry name" value="FORK_HEAD_1"/>
    <property type="match status" value="1"/>
</dbReference>
<dbReference type="GO" id="GO:0005634">
    <property type="term" value="C:nucleus"/>
    <property type="evidence" value="ECO:0007669"/>
    <property type="project" value="UniProtKB-SubCell"/>
</dbReference>
<feature type="compositionally biased region" description="Polar residues" evidence="8">
    <location>
        <begin position="317"/>
        <end position="336"/>
    </location>
</feature>
<dbReference type="InterPro" id="IPR036388">
    <property type="entry name" value="WH-like_DNA-bd_sf"/>
</dbReference>
<dbReference type="SMART" id="SM00339">
    <property type="entry name" value="FH"/>
    <property type="match status" value="1"/>
</dbReference>
<dbReference type="GO" id="GO:0030154">
    <property type="term" value="P:cell differentiation"/>
    <property type="evidence" value="ECO:0007669"/>
    <property type="project" value="UniProtKB-KW"/>
</dbReference>
<dbReference type="Gene3D" id="1.10.10.10">
    <property type="entry name" value="Winged helix-like DNA-binding domain superfamily/Winged helix DNA-binding domain"/>
    <property type="match status" value="1"/>
</dbReference>
<dbReference type="InterPro" id="IPR036390">
    <property type="entry name" value="WH_DNA-bd_sf"/>
</dbReference>
<feature type="region of interest" description="Disordered" evidence="8">
    <location>
        <begin position="181"/>
        <end position="213"/>
    </location>
</feature>
<evidence type="ECO:0000256" key="6">
    <source>
        <dbReference type="ARBA" id="ARBA00034872"/>
    </source>
</evidence>
<dbReference type="EMBL" id="JABXBU010000011">
    <property type="protein sequence ID" value="KAF8791385.1"/>
    <property type="molecule type" value="Genomic_DNA"/>
</dbReference>
<reference evidence="10" key="1">
    <citation type="journal article" date="2020" name="bioRxiv">
        <title>Chromosome-level reference genome of the European wasp spider Argiope bruennichi: a resource for studies on range expansion and evolutionary adaptation.</title>
        <authorList>
            <person name="Sheffer M.M."/>
            <person name="Hoppe A."/>
            <person name="Krehenwinkel H."/>
            <person name="Uhl G."/>
            <person name="Kuss A.W."/>
            <person name="Jensen L."/>
            <person name="Jensen C."/>
            <person name="Gillespie R.G."/>
            <person name="Hoff K.J."/>
            <person name="Prost S."/>
        </authorList>
    </citation>
    <scope>NUCLEOTIDE SEQUENCE</scope>
</reference>
<organism evidence="10 11">
    <name type="scientific">Argiope bruennichi</name>
    <name type="common">Wasp spider</name>
    <name type="synonym">Aranea bruennichi</name>
    <dbReference type="NCBI Taxonomy" id="94029"/>
    <lineage>
        <taxon>Eukaryota</taxon>
        <taxon>Metazoa</taxon>
        <taxon>Ecdysozoa</taxon>
        <taxon>Arthropoda</taxon>
        <taxon>Chelicerata</taxon>
        <taxon>Arachnida</taxon>
        <taxon>Araneae</taxon>
        <taxon>Araneomorphae</taxon>
        <taxon>Entelegynae</taxon>
        <taxon>Araneoidea</taxon>
        <taxon>Araneidae</taxon>
        <taxon>Argiope</taxon>
    </lineage>
</organism>
<evidence type="ECO:0000256" key="8">
    <source>
        <dbReference type="SAM" id="MobiDB-lite"/>
    </source>
</evidence>
<dbReference type="InterPro" id="IPR018122">
    <property type="entry name" value="TF_fork_head_CS_1"/>
</dbReference>
<gene>
    <name evidence="10" type="ORF">HNY73_006263</name>
</gene>
<keyword evidence="11" id="KW-1185">Reference proteome</keyword>
<feature type="compositionally biased region" description="Basic and acidic residues" evidence="8">
    <location>
        <begin position="301"/>
        <end position="313"/>
    </location>
</feature>
<comment type="caution">
    <text evidence="10">The sequence shown here is derived from an EMBL/GenBank/DDBJ whole genome shotgun (WGS) entry which is preliminary data.</text>
</comment>
<evidence type="ECO:0000256" key="3">
    <source>
        <dbReference type="ARBA" id="ARBA00022843"/>
    </source>
</evidence>
<dbReference type="FunFam" id="1.10.10.10:FF:000135">
    <property type="entry name" value="forkhead box protein G1"/>
    <property type="match status" value="1"/>
</dbReference>